<evidence type="ECO:0000256" key="1">
    <source>
        <dbReference type="SAM" id="MobiDB-lite"/>
    </source>
</evidence>
<keyword evidence="3" id="KW-1185">Reference proteome</keyword>
<dbReference type="Proteomes" id="UP001497516">
    <property type="component" value="Chromosome 8"/>
</dbReference>
<protein>
    <submittedName>
        <fullName evidence="2">Uncharacterized protein</fullName>
    </submittedName>
</protein>
<reference evidence="2 3" key="1">
    <citation type="submission" date="2024-04" db="EMBL/GenBank/DDBJ databases">
        <authorList>
            <person name="Fracassetti M."/>
        </authorList>
    </citation>
    <scope>NUCLEOTIDE SEQUENCE [LARGE SCALE GENOMIC DNA]</scope>
</reference>
<evidence type="ECO:0000313" key="2">
    <source>
        <dbReference type="EMBL" id="CAL1406771.1"/>
    </source>
</evidence>
<feature type="compositionally biased region" description="Basic residues" evidence="1">
    <location>
        <begin position="28"/>
        <end position="46"/>
    </location>
</feature>
<accession>A0AAV2G8G4</accession>
<feature type="region of interest" description="Disordered" evidence="1">
    <location>
        <begin position="26"/>
        <end position="67"/>
    </location>
</feature>
<evidence type="ECO:0000313" key="3">
    <source>
        <dbReference type="Proteomes" id="UP001497516"/>
    </source>
</evidence>
<proteinExistence type="predicted"/>
<organism evidence="2 3">
    <name type="scientific">Linum trigynum</name>
    <dbReference type="NCBI Taxonomy" id="586398"/>
    <lineage>
        <taxon>Eukaryota</taxon>
        <taxon>Viridiplantae</taxon>
        <taxon>Streptophyta</taxon>
        <taxon>Embryophyta</taxon>
        <taxon>Tracheophyta</taxon>
        <taxon>Spermatophyta</taxon>
        <taxon>Magnoliopsida</taxon>
        <taxon>eudicotyledons</taxon>
        <taxon>Gunneridae</taxon>
        <taxon>Pentapetalae</taxon>
        <taxon>rosids</taxon>
        <taxon>fabids</taxon>
        <taxon>Malpighiales</taxon>
        <taxon>Linaceae</taxon>
        <taxon>Linum</taxon>
    </lineage>
</organism>
<name>A0AAV2G8G4_9ROSI</name>
<gene>
    <name evidence="2" type="ORF">LTRI10_LOCUS46476</name>
</gene>
<dbReference type="AlphaFoldDB" id="A0AAV2G8G4"/>
<sequence>MECRLHPLQLQRHARRLLHLPLPLLQHRPPRRLRSPRLPLQHRRRRGGDLRPPKADAATGHDGSVGGDAKAVYARAAEAKKYTSNALALAKRRPRTCNLLIFY</sequence>
<dbReference type="EMBL" id="OZ034821">
    <property type="protein sequence ID" value="CAL1406771.1"/>
    <property type="molecule type" value="Genomic_DNA"/>
</dbReference>